<dbReference type="PATRIC" id="fig|423471.3.peg.4429"/>
<evidence type="ECO:0000256" key="5">
    <source>
        <dbReference type="ARBA" id="ARBA00009786"/>
    </source>
</evidence>
<feature type="domain" description="DRTGG" evidence="15">
    <location>
        <begin position="216"/>
        <end position="328"/>
    </location>
</feature>
<evidence type="ECO:0000256" key="4">
    <source>
        <dbReference type="ARBA" id="ARBA00008756"/>
    </source>
</evidence>
<dbReference type="Gene3D" id="3.40.1390.20">
    <property type="entry name" value="HprK N-terminal domain-like"/>
    <property type="match status" value="1"/>
</dbReference>
<comment type="pathway">
    <text evidence="3 13">Metabolic intermediate biosynthesis; acetyl-CoA biosynthesis; acetyl-CoA from acetate: step 2/2.</text>
</comment>
<evidence type="ECO:0000256" key="9">
    <source>
        <dbReference type="ARBA" id="ARBA00022679"/>
    </source>
</evidence>
<keyword evidence="8 13" id="KW-0963">Cytoplasm</keyword>
<dbReference type="NCBIfam" id="NF007233">
    <property type="entry name" value="PRK09653.1"/>
    <property type="match status" value="1"/>
</dbReference>
<dbReference type="InterPro" id="IPR016475">
    <property type="entry name" value="P-Actrans_bac"/>
</dbReference>
<dbReference type="InterPro" id="IPR027417">
    <property type="entry name" value="P-loop_NTPase"/>
</dbReference>
<dbReference type="InterPro" id="IPR010766">
    <property type="entry name" value="DRTGG"/>
</dbReference>
<keyword evidence="10 13" id="KW-0012">Acyltransferase</keyword>
<dbReference type="AlphaFoldDB" id="G5JBB7"/>
<dbReference type="SUPFAM" id="SSF75138">
    <property type="entry name" value="HprK N-terminal domain-like"/>
    <property type="match status" value="1"/>
</dbReference>
<dbReference type="InterPro" id="IPR042113">
    <property type="entry name" value="P_AcTrfase_dom1"/>
</dbReference>
<dbReference type="Gene3D" id="3.40.50.300">
    <property type="entry name" value="P-loop containing nucleotide triphosphate hydrolases"/>
    <property type="match status" value="1"/>
</dbReference>
<dbReference type="GO" id="GO:0005737">
    <property type="term" value="C:cytoplasm"/>
    <property type="evidence" value="ECO:0007669"/>
    <property type="project" value="UniProtKB-SubCell"/>
</dbReference>
<dbReference type="Pfam" id="PF01515">
    <property type="entry name" value="PTA_PTB"/>
    <property type="match status" value="1"/>
</dbReference>
<dbReference type="Pfam" id="PF07085">
    <property type="entry name" value="DRTGG"/>
    <property type="match status" value="1"/>
</dbReference>
<dbReference type="PIRSF" id="PIRSF006107">
    <property type="entry name" value="PhpActrans_proteobac"/>
    <property type="match status" value="1"/>
</dbReference>
<evidence type="ECO:0000256" key="11">
    <source>
        <dbReference type="ARBA" id="ARBA00031108"/>
    </source>
</evidence>
<name>G5JBB7_CROWT</name>
<evidence type="ECO:0000256" key="3">
    <source>
        <dbReference type="ARBA" id="ARBA00004989"/>
    </source>
</evidence>
<evidence type="ECO:0000256" key="8">
    <source>
        <dbReference type="ARBA" id="ARBA00022490"/>
    </source>
</evidence>
<dbReference type="Gene3D" id="3.40.50.10950">
    <property type="match status" value="1"/>
</dbReference>
<evidence type="ECO:0000256" key="6">
    <source>
        <dbReference type="ARBA" id="ARBA00012707"/>
    </source>
</evidence>
<dbReference type="InterPro" id="IPR004614">
    <property type="entry name" value="P_AcTrfase"/>
</dbReference>
<dbReference type="InterPro" id="IPR002505">
    <property type="entry name" value="PTA_PTB"/>
</dbReference>
<proteinExistence type="inferred from homology"/>
<dbReference type="Proteomes" id="UP000003477">
    <property type="component" value="Unassembled WGS sequence"/>
</dbReference>
<evidence type="ECO:0000256" key="12">
    <source>
        <dbReference type="ARBA" id="ARBA00049955"/>
    </source>
</evidence>
<dbReference type="GO" id="GO:0008959">
    <property type="term" value="F:phosphate acetyltransferase activity"/>
    <property type="evidence" value="ECO:0007669"/>
    <property type="project" value="UniProtKB-EC"/>
</dbReference>
<dbReference type="PANTHER" id="PTHR43356">
    <property type="entry name" value="PHOSPHATE ACETYLTRANSFERASE"/>
    <property type="match status" value="1"/>
</dbReference>
<dbReference type="InterPro" id="IPR028979">
    <property type="entry name" value="Ser_kin/Pase_Hpr-like_N_sf"/>
</dbReference>
<dbReference type="Gene3D" id="3.40.50.10750">
    <property type="entry name" value="Isocitrate/Isopropylmalate dehydrogenase-like"/>
    <property type="match status" value="1"/>
</dbReference>
<evidence type="ECO:0000256" key="2">
    <source>
        <dbReference type="ARBA" id="ARBA00004496"/>
    </source>
</evidence>
<evidence type="ECO:0000259" key="15">
    <source>
        <dbReference type="Pfam" id="PF07085"/>
    </source>
</evidence>
<evidence type="ECO:0000256" key="13">
    <source>
        <dbReference type="PIRNR" id="PIRNR006107"/>
    </source>
</evidence>
<dbReference type="RefSeq" id="WP_007312564.1">
    <property type="nucleotide sequence ID" value="NZ_AESD01000711.1"/>
</dbReference>
<evidence type="ECO:0000313" key="16">
    <source>
        <dbReference type="EMBL" id="EHJ10520.1"/>
    </source>
</evidence>
<dbReference type="GeneID" id="88768116"/>
<sequence length="698" mass="78078">MTNSLYISTIEPKSGKSLIALGILELILRKTTRVGFFRPIIQDPVDNKSDKHIEVILSSFNLQQNYHDSFGLYYSEVNHLMQQEKLDIILDKIITKYKELEKKCDFILCENSDYMGENSAFAFDINVAITKTLGSSLLIVGNGHQKSVEEISISLKIIADSYREKHCKILGIIINKVAQKDIQKLTEHLRNTYQKNNYLFSVIPYNKRLDSPRMREVAEQLQAKVLYGEKRLNNLVFNYLIAAMQMQHAITQLNDNDLVVTPSDRGDVIMGALQAHHSTNYPNLAGILLTTECHLENSIAQLIAGLSHPLPILWVDTYTYPTASRLQTIYSSLEAGDMEKINWSIELFDKYVNLSILEHLIDEIEIDGITPKMFTYNLIQTAKANKRHIVLPEGKDNRILKAVATLTSQDIVDITLLGERNRIERTIQSYGIQLDIDKLNIIDPIKSPKLEQYTQTLYKARKNKGVTLENAKDMLMDVSYFGTMMVYAGDADGMVSGAINTTGNTIRPALQIIKTKPEYKLVSSVFFMCLEDRVLVYGDCAINANPTAEQLAEIAIISAETSQTFGVFPRVALLSYSSGNSGIGEDVERVKQATIVAKKRRPDLLFEGPIQYDAAVDRTVAAQKMPDSKVAGEATVFVFPDLNTGNNTYKAVQRETGAIAIGPILQGLKKPVNDLSRGCTVEDIINTVVITAIQASYN</sequence>
<dbReference type="EMBL" id="AESD01000711">
    <property type="protein sequence ID" value="EHJ10520.1"/>
    <property type="molecule type" value="Genomic_DNA"/>
</dbReference>
<comment type="similarity">
    <text evidence="4 13">In the C-terminal section; belongs to the phosphate acetyltransferase and butyryltransferase family.</text>
</comment>
<dbReference type="NCBIfam" id="TIGR00651">
    <property type="entry name" value="pta"/>
    <property type="match status" value="1"/>
</dbReference>
<gene>
    <name evidence="16" type="ORF">CWATWH0003_4731</name>
</gene>
<keyword evidence="9 13" id="KW-0808">Transferase</keyword>
<reference evidence="16 17" key="1">
    <citation type="journal article" date="2011" name="Front. Microbiol.">
        <title>Two Strains of Crocosphaera watsonii with Highly Conserved Genomes are Distinguished by Strain-Specific Features.</title>
        <authorList>
            <person name="Bench S.R."/>
            <person name="Ilikchyan I.N."/>
            <person name="Tripp H.J."/>
            <person name="Zehr J.P."/>
        </authorList>
    </citation>
    <scope>NUCLEOTIDE SEQUENCE [LARGE SCALE GENOMIC DNA]</scope>
    <source>
        <strain evidence="16 17">WH 0003</strain>
    </source>
</reference>
<protein>
    <recommendedName>
        <fullName evidence="7 13">Phosphate acetyltransferase</fullName>
        <ecNumber evidence="6 13">2.3.1.8</ecNumber>
    </recommendedName>
    <alternativeName>
        <fullName evidence="11 13">Phosphotransacetylase</fullName>
    </alternativeName>
</protein>
<dbReference type="CDD" id="cd03109">
    <property type="entry name" value="DTBS"/>
    <property type="match status" value="1"/>
</dbReference>
<dbReference type="PANTHER" id="PTHR43356:SF3">
    <property type="entry name" value="PHOSPHATE ACETYLTRANSFERASE"/>
    <property type="match status" value="1"/>
</dbReference>
<dbReference type="UniPathway" id="UPA00340">
    <property type="reaction ID" value="UER00459"/>
</dbReference>
<comment type="similarity">
    <text evidence="5 13">In the N-terminal section; belongs to the CobB/CobQ family.</text>
</comment>
<comment type="caution">
    <text evidence="16">The sequence shown here is derived from an EMBL/GenBank/DDBJ whole genome shotgun (WGS) entry which is preliminary data.</text>
</comment>
<dbReference type="InterPro" id="IPR042112">
    <property type="entry name" value="P_AcTrfase_dom2"/>
</dbReference>
<comment type="subcellular location">
    <subcellularLocation>
        <location evidence="2 13">Cytoplasm</location>
    </subcellularLocation>
</comment>
<comment type="domain">
    <text evidence="13">The N-terminal region seems to be important for proper quaternary structure. The C-terminal region contains the substrate-binding site.</text>
</comment>
<dbReference type="FunFam" id="3.40.50.10750:FF:000001">
    <property type="entry name" value="Phosphate acetyltransferase"/>
    <property type="match status" value="1"/>
</dbReference>
<dbReference type="EC" id="2.3.1.8" evidence="6 13"/>
<comment type="function">
    <text evidence="12 13">Involved in acetate metabolism.</text>
</comment>
<dbReference type="InterPro" id="IPR050500">
    <property type="entry name" value="Phos_Acetyltrans/Butyryltrans"/>
</dbReference>
<dbReference type="SUPFAM" id="SSF53659">
    <property type="entry name" value="Isocitrate/Isopropylmalate dehydrogenase-like"/>
    <property type="match status" value="1"/>
</dbReference>
<comment type="catalytic activity">
    <reaction evidence="1 13">
        <text>acetyl-CoA + phosphate = acetyl phosphate + CoA</text>
        <dbReference type="Rhea" id="RHEA:19521"/>
        <dbReference type="ChEBI" id="CHEBI:22191"/>
        <dbReference type="ChEBI" id="CHEBI:43474"/>
        <dbReference type="ChEBI" id="CHEBI:57287"/>
        <dbReference type="ChEBI" id="CHEBI:57288"/>
        <dbReference type="EC" id="2.3.1.8"/>
    </reaction>
</comment>
<feature type="domain" description="Phosphate acetyl/butaryl transferase" evidence="14">
    <location>
        <begin position="373"/>
        <end position="692"/>
    </location>
</feature>
<dbReference type="Pfam" id="PF13500">
    <property type="entry name" value="AAA_26"/>
    <property type="match status" value="1"/>
</dbReference>
<evidence type="ECO:0000256" key="7">
    <source>
        <dbReference type="ARBA" id="ARBA00021528"/>
    </source>
</evidence>
<evidence type="ECO:0000256" key="1">
    <source>
        <dbReference type="ARBA" id="ARBA00000705"/>
    </source>
</evidence>
<evidence type="ECO:0000256" key="10">
    <source>
        <dbReference type="ARBA" id="ARBA00023315"/>
    </source>
</evidence>
<dbReference type="GO" id="GO:0006085">
    <property type="term" value="P:acetyl-CoA biosynthetic process"/>
    <property type="evidence" value="ECO:0007669"/>
    <property type="project" value="UniProtKB-UniPathway"/>
</dbReference>
<evidence type="ECO:0000313" key="17">
    <source>
        <dbReference type="Proteomes" id="UP000003477"/>
    </source>
</evidence>
<dbReference type="NCBIfam" id="NF004167">
    <property type="entry name" value="PRK05632.1"/>
    <property type="match status" value="1"/>
</dbReference>
<dbReference type="SUPFAM" id="SSF52540">
    <property type="entry name" value="P-loop containing nucleoside triphosphate hydrolases"/>
    <property type="match status" value="1"/>
</dbReference>
<organism evidence="16 17">
    <name type="scientific">Crocosphaera watsonii WH 0003</name>
    <dbReference type="NCBI Taxonomy" id="423471"/>
    <lineage>
        <taxon>Bacteria</taxon>
        <taxon>Bacillati</taxon>
        <taxon>Cyanobacteriota</taxon>
        <taxon>Cyanophyceae</taxon>
        <taxon>Oscillatoriophycideae</taxon>
        <taxon>Chroococcales</taxon>
        <taxon>Aphanothecaceae</taxon>
        <taxon>Crocosphaera</taxon>
    </lineage>
</organism>
<evidence type="ECO:0000259" key="14">
    <source>
        <dbReference type="Pfam" id="PF01515"/>
    </source>
</evidence>
<accession>G5JBB7</accession>